<comment type="caution">
    <text evidence="3">The sequence shown here is derived from an EMBL/GenBank/DDBJ whole genome shotgun (WGS) entry which is preliminary data.</text>
</comment>
<feature type="non-terminal residue" evidence="3">
    <location>
        <position position="235"/>
    </location>
</feature>
<reference evidence="3 4" key="1">
    <citation type="submission" date="2021-06" db="EMBL/GenBank/DDBJ databases">
        <authorList>
            <person name="Kallberg Y."/>
            <person name="Tangrot J."/>
            <person name="Rosling A."/>
        </authorList>
    </citation>
    <scope>NUCLEOTIDE SEQUENCE [LARGE SCALE GENOMIC DNA]</scope>
    <source>
        <strain evidence="3 4">120-4 pot B 10/14</strain>
    </source>
</reference>
<dbReference type="Gene3D" id="1.20.5.340">
    <property type="match status" value="1"/>
</dbReference>
<keyword evidence="1" id="KW-0175">Coiled coil</keyword>
<organism evidence="3 4">
    <name type="scientific">Gigaspora margarita</name>
    <dbReference type="NCBI Taxonomy" id="4874"/>
    <lineage>
        <taxon>Eukaryota</taxon>
        <taxon>Fungi</taxon>
        <taxon>Fungi incertae sedis</taxon>
        <taxon>Mucoromycota</taxon>
        <taxon>Glomeromycotina</taxon>
        <taxon>Glomeromycetes</taxon>
        <taxon>Diversisporales</taxon>
        <taxon>Gigasporaceae</taxon>
        <taxon>Gigaspora</taxon>
    </lineage>
</organism>
<feature type="coiled-coil region" evidence="1">
    <location>
        <begin position="29"/>
        <end position="56"/>
    </location>
</feature>
<evidence type="ECO:0000256" key="2">
    <source>
        <dbReference type="SAM" id="MobiDB-lite"/>
    </source>
</evidence>
<dbReference type="EMBL" id="CAJVQB010040333">
    <property type="protein sequence ID" value="CAG8828290.1"/>
    <property type="molecule type" value="Genomic_DNA"/>
</dbReference>
<protein>
    <submittedName>
        <fullName evidence="3">1633_t:CDS:1</fullName>
    </submittedName>
</protein>
<evidence type="ECO:0000313" key="3">
    <source>
        <dbReference type="EMBL" id="CAG8828290.1"/>
    </source>
</evidence>
<evidence type="ECO:0000313" key="4">
    <source>
        <dbReference type="Proteomes" id="UP000789901"/>
    </source>
</evidence>
<sequence length="235" mass="27336">MLQKDSNKKWLKNILKISTNEYYNNTDILNALESRIVKMVNKIKRFSNRYNILEKKADYFQSKTNLLIKENKALRKENEAIREVIAHSININNHNVDQYENKIRKLRQIIREIVFLFQNNNFIDFETVNKIIVSNGIGLIQVSAPRKHYKSFEEAFEATNNSERIVEIDDNGNAIKEYSLPCTFSFIVNKEDAGECSNSNHRNNGNKGNNSEDSENSDNKVDNSLEESDDDMTFN</sequence>
<feature type="compositionally biased region" description="Acidic residues" evidence="2">
    <location>
        <begin position="224"/>
        <end position="235"/>
    </location>
</feature>
<accession>A0ABN7WDD4</accession>
<name>A0ABN7WDD4_GIGMA</name>
<proteinExistence type="predicted"/>
<feature type="compositionally biased region" description="Low complexity" evidence="2">
    <location>
        <begin position="197"/>
        <end position="211"/>
    </location>
</feature>
<dbReference type="Proteomes" id="UP000789901">
    <property type="component" value="Unassembled WGS sequence"/>
</dbReference>
<feature type="region of interest" description="Disordered" evidence="2">
    <location>
        <begin position="195"/>
        <end position="235"/>
    </location>
</feature>
<keyword evidence="4" id="KW-1185">Reference proteome</keyword>
<gene>
    <name evidence="3" type="ORF">GMARGA_LOCUS29658</name>
</gene>
<evidence type="ECO:0000256" key="1">
    <source>
        <dbReference type="SAM" id="Coils"/>
    </source>
</evidence>